<keyword evidence="6" id="KW-1185">Reference proteome</keyword>
<evidence type="ECO:0000256" key="1">
    <source>
        <dbReference type="PROSITE-ProRule" id="PRU00023"/>
    </source>
</evidence>
<dbReference type="Pfam" id="PF24521">
    <property type="entry name" value="Ank_KRIT1"/>
    <property type="match status" value="1"/>
</dbReference>
<reference evidence="6" key="1">
    <citation type="journal article" date="2023" name="Mol. Phylogenet. Evol.">
        <title>Genome-scale phylogeny and comparative genomics of the fungal order Sordariales.</title>
        <authorList>
            <person name="Hensen N."/>
            <person name="Bonometti L."/>
            <person name="Westerberg I."/>
            <person name="Brannstrom I.O."/>
            <person name="Guillou S."/>
            <person name="Cros-Aarteil S."/>
            <person name="Calhoun S."/>
            <person name="Haridas S."/>
            <person name="Kuo A."/>
            <person name="Mondo S."/>
            <person name="Pangilinan J."/>
            <person name="Riley R."/>
            <person name="LaButti K."/>
            <person name="Andreopoulos B."/>
            <person name="Lipzen A."/>
            <person name="Chen C."/>
            <person name="Yan M."/>
            <person name="Daum C."/>
            <person name="Ng V."/>
            <person name="Clum A."/>
            <person name="Steindorff A."/>
            <person name="Ohm R.A."/>
            <person name="Martin F."/>
            <person name="Silar P."/>
            <person name="Natvig D.O."/>
            <person name="Lalanne C."/>
            <person name="Gautier V."/>
            <person name="Ament-Velasquez S.L."/>
            <person name="Kruys A."/>
            <person name="Hutchinson M.I."/>
            <person name="Powell A.J."/>
            <person name="Barry K."/>
            <person name="Miller A.N."/>
            <person name="Grigoriev I.V."/>
            <person name="Debuchy R."/>
            <person name="Gladieux P."/>
            <person name="Hiltunen Thoren M."/>
            <person name="Johannesson H."/>
        </authorList>
    </citation>
    <scope>NUCLEOTIDE SEQUENCE [LARGE SCALE GENOMIC DNA]</scope>
    <source>
        <strain evidence="6">CBS 284.82</strain>
    </source>
</reference>
<evidence type="ECO:0000256" key="2">
    <source>
        <dbReference type="SAM" id="MobiDB-lite"/>
    </source>
</evidence>
<protein>
    <submittedName>
        <fullName evidence="5">Uncharacterized protein</fullName>
    </submittedName>
</protein>
<dbReference type="EMBL" id="MU854322">
    <property type="protein sequence ID" value="KAK4044021.1"/>
    <property type="molecule type" value="Genomic_DNA"/>
</dbReference>
<feature type="region of interest" description="Disordered" evidence="2">
    <location>
        <begin position="1"/>
        <end position="356"/>
    </location>
</feature>
<dbReference type="PROSITE" id="PS50088">
    <property type="entry name" value="ANK_REPEAT"/>
    <property type="match status" value="2"/>
</dbReference>
<feature type="compositionally biased region" description="Basic and acidic residues" evidence="2">
    <location>
        <begin position="817"/>
        <end position="829"/>
    </location>
</feature>
<feature type="compositionally biased region" description="Basic and acidic residues" evidence="2">
    <location>
        <begin position="113"/>
        <end position="136"/>
    </location>
</feature>
<name>A0AAN6PN36_9PEZI</name>
<feature type="compositionally biased region" description="Basic and acidic residues" evidence="2">
    <location>
        <begin position="952"/>
        <end position="980"/>
    </location>
</feature>
<dbReference type="PANTHER" id="PTHR24149">
    <property type="entry name" value="ANKYRIN REPEAT DOMAIN-CONTAINING PROTEIN 12"/>
    <property type="match status" value="1"/>
</dbReference>
<dbReference type="InterPro" id="IPR056485">
    <property type="entry name" value="ARM_KRIT1"/>
</dbReference>
<keyword evidence="1" id="KW-0040">ANK repeat</keyword>
<evidence type="ECO:0000259" key="4">
    <source>
        <dbReference type="Pfam" id="PF24521"/>
    </source>
</evidence>
<dbReference type="PROSITE" id="PS50297">
    <property type="entry name" value="ANK_REP_REGION"/>
    <property type="match status" value="2"/>
</dbReference>
<dbReference type="GO" id="GO:0005654">
    <property type="term" value="C:nucleoplasm"/>
    <property type="evidence" value="ECO:0007669"/>
    <property type="project" value="TreeGrafter"/>
</dbReference>
<feature type="compositionally biased region" description="Polar residues" evidence="2">
    <location>
        <begin position="1523"/>
        <end position="1536"/>
    </location>
</feature>
<organism evidence="5 6">
    <name type="scientific">Parachaetomium inaequale</name>
    <dbReference type="NCBI Taxonomy" id="2588326"/>
    <lineage>
        <taxon>Eukaryota</taxon>
        <taxon>Fungi</taxon>
        <taxon>Dikarya</taxon>
        <taxon>Ascomycota</taxon>
        <taxon>Pezizomycotina</taxon>
        <taxon>Sordariomycetes</taxon>
        <taxon>Sordariomycetidae</taxon>
        <taxon>Sordariales</taxon>
        <taxon>Chaetomiaceae</taxon>
        <taxon>Parachaetomium</taxon>
    </lineage>
</organism>
<dbReference type="Pfam" id="PF24513">
    <property type="entry name" value="DUF7593"/>
    <property type="match status" value="1"/>
</dbReference>
<sequence>MDAQNAAEPASTKPAASPKRPGNDSDRPKPSTVTKLSSAAKPDLSLRDSRPGASGARPSDEDGGADGNSDAETIVLPGKDGHSPSKVRKIIKHEKSDTEDARPSLLSRKHSHLKQDRESDKGDRGDRGDRPEKPDRPASVAGTGANENTTSILGKKKKHLDKPKVKDGSSGLSSAPGSPPQPQRRRRPSNAHSKSDSETAPVDSAKSSTKDKAKPLDKVVPHKRKAPRPDSEDEAENRKIRRQRTSGSGLDASRKHHLPPPKSHHEPLPSVRTRSISPHSRAHRRSISTQLPGHSSNGLSQKKKRVPAPLQSTDYHSDESSASGSPHPRSSKLRGLATPATAESTVSPAKMAPHKKHLDAHGQTFLARACAKGEYDIAKHRLQERPEDINVADYAGNTPLQIAALNGYDDIVRLLVDAGCNLDCVNNDKDTPLLDAVENGHLDVVKILLDAGVNPRKANAYGQEPIDRVNDELDFADEIKRALQEAKQKMGERRRTSEELQPDLGDARSSYGPDSPRRSPGAAGSIHAGSGRRAGTVRATKTSNHLLYMPMDDKTLRAAAARGDEETVTRILQVRENFDDSESMVAAARGGHDIVMQLLLALGKANPDPTPIPSSNSDYSTPILAAIGQENIKVVRLLLDQTDFDPTRRVKGETYYEIARKRRGPNWMEEEHMLKDAYDEHRKSHKENSKNRSPSRREQDREPRRKLEAKDEAAKALKRKATSPTREPKRLTAAKLSASPKEKRRANSITTHQDDQTSPKRGPGRPKKEDRIPTIAISDREHSPAGKPTAKVKRAETDLAAVSSEGEAAKPRRKLVSGRELKGERERQRRPSLTSNASSMKEPSSPREESDKTQMTEKYHDRTKALKRDESRDRLSVSGESTGKRHRSSATPPHLGPADKDGSEVPIKRRRLDTDGKERRPKSSQSDDRLLKASMPRDPSFTSATGPRPPSKTRDEEERRLTPKPKKADTLLHHGRRESGKSISSEGSIHVKSEDPDIEMPDAAPSAMDASEPRPLPQKEKEEDEKRKQTELEARARETKRKEEEKRRNEEKEREKERLRREEETRRLAEAEARRREEEEHRRKEEEDRERRRKEEEERNRREEEERKEREEEQRRQLQEEQKRKREEAERRRREEEEKRQKEEEERKKREEEERLRREQLERQAAEEARRKREEEERQEQERKERALREEMERRRAAKEAERAAREADQRRIRLEQERARLAKLPPVLRWLDGAVNPKLAKVAEKFSTMQGVRYDCINPEANGTPAGREQWLLNTQVALLLGEKDLTLSRYTGWARKPVSPLAKRVLWRLESDRYALTTPGLFELGEQLQDYYHGNDPHRMSYRTLESLRAEAWEKFAAMEMFFVKASDFLFIIPTIQHLRNVKLTVAYCELPENEMQSISWTPRQKWRNDPDAIGLRGFAPGNKHYVNGQLVSEDKPSLREASTSPFRRQRMPRRGFVASSREDPAYTRFSKEQGLDDAVADAESPVLPNGVHRSPTGASSHAAVAAVNGLRPAALVTTMTTNGAGSHPISPSSEAGPAQARPLVNGTHGTLNSTE</sequence>
<proteinExistence type="predicted"/>
<dbReference type="SMART" id="SM00248">
    <property type="entry name" value="ANK"/>
    <property type="match status" value="5"/>
</dbReference>
<feature type="compositionally biased region" description="Basic and acidic residues" evidence="2">
    <location>
        <begin position="766"/>
        <end position="784"/>
    </location>
</feature>
<dbReference type="InterPro" id="IPR056015">
    <property type="entry name" value="DUF7593"/>
</dbReference>
<feature type="region of interest" description="Disordered" evidence="2">
    <location>
        <begin position="486"/>
        <end position="539"/>
    </location>
</feature>
<evidence type="ECO:0000313" key="5">
    <source>
        <dbReference type="EMBL" id="KAK4044021.1"/>
    </source>
</evidence>
<dbReference type="PANTHER" id="PTHR24149:SF14">
    <property type="entry name" value="ANKYRIN REPEAT DOMAIN 12"/>
    <property type="match status" value="1"/>
</dbReference>
<feature type="compositionally biased region" description="Polar residues" evidence="2">
    <location>
        <begin position="831"/>
        <end position="842"/>
    </location>
</feature>
<accession>A0AAN6PN36</accession>
<feature type="compositionally biased region" description="Basic and acidic residues" evidence="2">
    <location>
        <begin position="486"/>
        <end position="498"/>
    </location>
</feature>
<dbReference type="Pfam" id="PF12796">
    <property type="entry name" value="Ank_2"/>
    <property type="match status" value="1"/>
</dbReference>
<feature type="compositionally biased region" description="Basic and acidic residues" evidence="2">
    <location>
        <begin position="1017"/>
        <end position="1190"/>
    </location>
</feature>
<dbReference type="Gene3D" id="1.25.40.20">
    <property type="entry name" value="Ankyrin repeat-containing domain"/>
    <property type="match status" value="2"/>
</dbReference>
<feature type="region of interest" description="Disordered" evidence="2">
    <location>
        <begin position="1523"/>
        <end position="1558"/>
    </location>
</feature>
<feature type="compositionally biased region" description="Basic and acidic residues" evidence="2">
    <location>
        <begin position="844"/>
        <end position="875"/>
    </location>
</feature>
<evidence type="ECO:0000313" key="6">
    <source>
        <dbReference type="Proteomes" id="UP001303115"/>
    </source>
</evidence>
<dbReference type="Proteomes" id="UP001303115">
    <property type="component" value="Unassembled WGS sequence"/>
</dbReference>
<feature type="repeat" description="ANK" evidence="1">
    <location>
        <begin position="395"/>
        <end position="427"/>
    </location>
</feature>
<gene>
    <name evidence="5" type="ORF">C8A01DRAFT_31891</name>
</gene>
<feature type="domain" description="DUF7593" evidence="3">
    <location>
        <begin position="1221"/>
        <end position="1380"/>
    </location>
</feature>
<dbReference type="InterPro" id="IPR002110">
    <property type="entry name" value="Ankyrin_rpt"/>
</dbReference>
<feature type="compositionally biased region" description="Basic and acidic residues" evidence="2">
    <location>
        <begin position="677"/>
        <end position="715"/>
    </location>
</feature>
<dbReference type="InterPro" id="IPR036770">
    <property type="entry name" value="Ankyrin_rpt-contain_sf"/>
</dbReference>
<comment type="caution">
    <text evidence="5">The sequence shown here is derived from an EMBL/GenBank/DDBJ whole genome shotgun (WGS) entry which is preliminary data.</text>
</comment>
<dbReference type="SUPFAM" id="SSF48403">
    <property type="entry name" value="Ankyrin repeat"/>
    <property type="match status" value="1"/>
</dbReference>
<feature type="region of interest" description="Disordered" evidence="2">
    <location>
        <begin position="677"/>
        <end position="1190"/>
    </location>
</feature>
<feature type="compositionally biased region" description="Basic and acidic residues" evidence="2">
    <location>
        <begin position="897"/>
        <end position="918"/>
    </location>
</feature>
<feature type="repeat" description="ANK" evidence="1">
    <location>
        <begin position="428"/>
        <end position="460"/>
    </location>
</feature>
<feature type="compositionally biased region" description="Polar residues" evidence="2">
    <location>
        <begin position="287"/>
        <end position="300"/>
    </location>
</feature>
<dbReference type="InterPro" id="IPR053210">
    <property type="entry name" value="ANKRD12"/>
</dbReference>
<feature type="compositionally biased region" description="Basic and acidic residues" evidence="2">
    <location>
        <begin position="93"/>
        <end position="102"/>
    </location>
</feature>
<feature type="compositionally biased region" description="Basic and acidic residues" evidence="2">
    <location>
        <begin position="208"/>
        <end position="220"/>
    </location>
</feature>
<evidence type="ECO:0000259" key="3">
    <source>
        <dbReference type="Pfam" id="PF24513"/>
    </source>
</evidence>
<feature type="domain" description="KRIT1 ARM-repeats" evidence="4">
    <location>
        <begin position="535"/>
        <end position="682"/>
    </location>
</feature>